<dbReference type="InterPro" id="IPR039261">
    <property type="entry name" value="FNR_nucleotide-bd"/>
</dbReference>
<dbReference type="PANTHER" id="PTHR19384:SF84">
    <property type="entry name" value="METHIONINE SYNTHASE REDUCTASE"/>
    <property type="match status" value="1"/>
</dbReference>
<dbReference type="InterPro" id="IPR001709">
    <property type="entry name" value="Flavoprot_Pyr_Nucl_cyt_Rdtase"/>
</dbReference>
<dbReference type="RefSeq" id="XP_023954571.2">
    <property type="nucleotide sequence ID" value="XM_024098803.2"/>
</dbReference>
<accession>A0A6J1P9T3</accession>
<dbReference type="PANTHER" id="PTHR19384">
    <property type="entry name" value="NITRIC OXIDE SYNTHASE-RELATED"/>
    <property type="match status" value="1"/>
</dbReference>
<dbReference type="Gene3D" id="2.40.30.10">
    <property type="entry name" value="Translation factors"/>
    <property type="match status" value="1"/>
</dbReference>
<dbReference type="GO" id="GO:0030586">
    <property type="term" value="F:[methionine synthase] reductase (NADPH) activity"/>
    <property type="evidence" value="ECO:0007669"/>
    <property type="project" value="UniProtKB-EC"/>
</dbReference>
<dbReference type="PROSITE" id="PS51384">
    <property type="entry name" value="FAD_FR"/>
    <property type="match status" value="1"/>
</dbReference>
<dbReference type="OrthoDB" id="1856718at2759"/>
<feature type="domain" description="FAD-binding FR-type" evidence="5">
    <location>
        <begin position="57"/>
        <end position="312"/>
    </location>
</feature>
<dbReference type="PRINTS" id="PR00371">
    <property type="entry name" value="FPNCR"/>
</dbReference>
<evidence type="ECO:0000313" key="7">
    <source>
        <dbReference type="RefSeq" id="XP_023954571.2"/>
    </source>
</evidence>
<dbReference type="SUPFAM" id="SSF52343">
    <property type="entry name" value="Ferredoxin reductase-like, C-terminal NADP-linked domain"/>
    <property type="match status" value="1"/>
</dbReference>
<keyword evidence="2" id="KW-0285">Flavoprotein</keyword>
<dbReference type="Proteomes" id="UP001652582">
    <property type="component" value="Chromosome 13"/>
</dbReference>
<gene>
    <name evidence="7" type="primary">LOC112058113</name>
</gene>
<dbReference type="GeneID" id="112058113"/>
<proteinExistence type="predicted"/>
<dbReference type="GO" id="GO:0010181">
    <property type="term" value="F:FMN binding"/>
    <property type="evidence" value="ECO:0007669"/>
    <property type="project" value="TreeGrafter"/>
</dbReference>
<evidence type="ECO:0000256" key="2">
    <source>
        <dbReference type="ARBA" id="ARBA00022630"/>
    </source>
</evidence>
<dbReference type="InterPro" id="IPR001433">
    <property type="entry name" value="OxRdtase_FAD/NAD-bd"/>
</dbReference>
<dbReference type="GO" id="GO:0050660">
    <property type="term" value="F:flavin adenine dinucleotide binding"/>
    <property type="evidence" value="ECO:0007669"/>
    <property type="project" value="TreeGrafter"/>
</dbReference>
<name>A0A6J1P9T3_BICAN</name>
<dbReference type="SUPFAM" id="SSF63380">
    <property type="entry name" value="Riboflavin synthase domain-like"/>
    <property type="match status" value="1"/>
</dbReference>
<evidence type="ECO:0000256" key="1">
    <source>
        <dbReference type="ARBA" id="ARBA00001974"/>
    </source>
</evidence>
<dbReference type="GO" id="GO:0050667">
    <property type="term" value="P:homocysteine metabolic process"/>
    <property type="evidence" value="ECO:0007669"/>
    <property type="project" value="TreeGrafter"/>
</dbReference>
<dbReference type="Pfam" id="PF00175">
    <property type="entry name" value="NAD_binding_1"/>
    <property type="match status" value="1"/>
</dbReference>
<dbReference type="AlphaFoldDB" id="A0A6J1P9T3"/>
<dbReference type="Gene3D" id="3.40.50.80">
    <property type="entry name" value="Nucleotide-binding domain of ferredoxin-NADP reductase (FNR) module"/>
    <property type="match status" value="1"/>
</dbReference>
<keyword evidence="6" id="KW-1185">Reference proteome</keyword>
<evidence type="ECO:0000256" key="3">
    <source>
        <dbReference type="ARBA" id="ARBA00022827"/>
    </source>
</evidence>
<dbReference type="Pfam" id="PF00667">
    <property type="entry name" value="FAD_binding_1"/>
    <property type="match status" value="1"/>
</dbReference>
<dbReference type="KEGG" id="bany:112058113"/>
<evidence type="ECO:0000256" key="4">
    <source>
        <dbReference type="ARBA" id="ARBA00023002"/>
    </source>
</evidence>
<dbReference type="InterPro" id="IPR023173">
    <property type="entry name" value="NADPH_Cyt_P450_Rdtase_alpha"/>
</dbReference>
<dbReference type="GO" id="GO:0009086">
    <property type="term" value="P:methionine biosynthetic process"/>
    <property type="evidence" value="ECO:0007669"/>
    <property type="project" value="TreeGrafter"/>
</dbReference>
<evidence type="ECO:0000313" key="6">
    <source>
        <dbReference type="Proteomes" id="UP001652582"/>
    </source>
</evidence>
<evidence type="ECO:0000259" key="5">
    <source>
        <dbReference type="PROSITE" id="PS51384"/>
    </source>
</evidence>
<keyword evidence="3" id="KW-0274">FAD</keyword>
<keyword evidence="4" id="KW-0560">Oxidoreductase</keyword>
<dbReference type="InterPro" id="IPR017938">
    <property type="entry name" value="Riboflavin_synthase-like_b-brl"/>
</dbReference>
<sequence>MVVSPHFQDLFECLNESEVLHLPTLKEKALKINFTDSADEIHTVYKGQEPQLPFAASEVFQAPIHSWRRLTAVDEGCKAVYELSLDVKDSDLNFRPGDTIGIIPQNLQSEVDSVLKHLHIEHEAGRKYTILTDTSQKGTRIPPHVPIESTLRHVLTYCVDLRGILKKLFLLALSRYTKEANEKRILEYFSSKEGSVAYTTQILEKHICLLDIFKIFQSCKPPVELLLEYLPRLLPRPYSIANSNNERIIKICFSVICIGNNRKGLTTGWLEDIITEHYGNSIEEKMKNIDINDKKIKIPIYIRKNTNNFYLPDDIGTPIILIGPGTGIAPFIGFLEERQNVKANNPEANLGRTWLFFGCRNPNLDFIYEEELNNFISNGVLNKLCTSFSRYGNTENCYVQDAIKLNGEEVAKLLMQGARVYVCGDIKKMAESVREAIEECIATHGDEASAHDFVANMIKEKKYINDIWN</sequence>
<reference evidence="7" key="1">
    <citation type="submission" date="2025-08" db="UniProtKB">
        <authorList>
            <consortium name="RefSeq"/>
        </authorList>
    </citation>
    <scope>IDENTIFICATION</scope>
</reference>
<dbReference type="InterPro" id="IPR003097">
    <property type="entry name" value="CysJ-like_FAD-binding"/>
</dbReference>
<dbReference type="GO" id="GO:0005829">
    <property type="term" value="C:cytosol"/>
    <property type="evidence" value="ECO:0007669"/>
    <property type="project" value="TreeGrafter"/>
</dbReference>
<dbReference type="Gene3D" id="1.20.990.10">
    <property type="entry name" value="NADPH-cytochrome p450 Reductase, Chain A, domain 3"/>
    <property type="match status" value="1"/>
</dbReference>
<comment type="cofactor">
    <cofactor evidence="1">
        <name>FAD</name>
        <dbReference type="ChEBI" id="CHEBI:57692"/>
    </cofactor>
</comment>
<organism evidence="6 7">
    <name type="scientific">Bicyclus anynana</name>
    <name type="common">Squinting bush brown butterfly</name>
    <dbReference type="NCBI Taxonomy" id="110368"/>
    <lineage>
        <taxon>Eukaryota</taxon>
        <taxon>Metazoa</taxon>
        <taxon>Ecdysozoa</taxon>
        <taxon>Arthropoda</taxon>
        <taxon>Hexapoda</taxon>
        <taxon>Insecta</taxon>
        <taxon>Pterygota</taxon>
        <taxon>Neoptera</taxon>
        <taxon>Endopterygota</taxon>
        <taxon>Lepidoptera</taxon>
        <taxon>Glossata</taxon>
        <taxon>Ditrysia</taxon>
        <taxon>Papilionoidea</taxon>
        <taxon>Nymphalidae</taxon>
        <taxon>Satyrinae</taxon>
        <taxon>Satyrini</taxon>
        <taxon>Mycalesina</taxon>
        <taxon>Bicyclus</taxon>
    </lineage>
</organism>
<dbReference type="InterPro" id="IPR017927">
    <property type="entry name" value="FAD-bd_FR_type"/>
</dbReference>
<protein>
    <submittedName>
        <fullName evidence="7">Methionine synthase reductase</fullName>
    </submittedName>
</protein>